<dbReference type="AlphaFoldDB" id="A0A4C1T570"/>
<reference evidence="2 3" key="1">
    <citation type="journal article" date="2019" name="Commun. Biol.">
        <title>The bagworm genome reveals a unique fibroin gene that provides high tensile strength.</title>
        <authorList>
            <person name="Kono N."/>
            <person name="Nakamura H."/>
            <person name="Ohtoshi R."/>
            <person name="Tomita M."/>
            <person name="Numata K."/>
            <person name="Arakawa K."/>
        </authorList>
    </citation>
    <scope>NUCLEOTIDE SEQUENCE [LARGE SCALE GENOMIC DNA]</scope>
</reference>
<proteinExistence type="predicted"/>
<accession>A0A4C1T570</accession>
<dbReference type="Proteomes" id="UP000299102">
    <property type="component" value="Unassembled WGS sequence"/>
</dbReference>
<name>A0A4C1T570_EUMVA</name>
<evidence type="ECO:0000256" key="1">
    <source>
        <dbReference type="SAM" id="MobiDB-lite"/>
    </source>
</evidence>
<sequence>MPSNKTSAASHPAKGKICCRGTRRLIKIRYREGVKERLVGPPDNPCRLMAPAPPPPAGWLNRGVARVTRPRRPRRRPVSITHRLLRR</sequence>
<keyword evidence="3" id="KW-1185">Reference proteome</keyword>
<protein>
    <submittedName>
        <fullName evidence="2">Uncharacterized protein</fullName>
    </submittedName>
</protein>
<dbReference type="EMBL" id="BGZK01000031">
    <property type="protein sequence ID" value="GBP08411.1"/>
    <property type="molecule type" value="Genomic_DNA"/>
</dbReference>
<evidence type="ECO:0000313" key="3">
    <source>
        <dbReference type="Proteomes" id="UP000299102"/>
    </source>
</evidence>
<feature type="region of interest" description="Disordered" evidence="1">
    <location>
        <begin position="68"/>
        <end position="87"/>
    </location>
</feature>
<gene>
    <name evidence="2" type="ORF">EVAR_77116_1</name>
</gene>
<evidence type="ECO:0000313" key="2">
    <source>
        <dbReference type="EMBL" id="GBP08411.1"/>
    </source>
</evidence>
<feature type="region of interest" description="Disordered" evidence="1">
    <location>
        <begin position="39"/>
        <end position="61"/>
    </location>
</feature>
<comment type="caution">
    <text evidence="2">The sequence shown here is derived from an EMBL/GenBank/DDBJ whole genome shotgun (WGS) entry which is preliminary data.</text>
</comment>
<organism evidence="2 3">
    <name type="scientific">Eumeta variegata</name>
    <name type="common">Bagworm moth</name>
    <name type="synonym">Eumeta japonica</name>
    <dbReference type="NCBI Taxonomy" id="151549"/>
    <lineage>
        <taxon>Eukaryota</taxon>
        <taxon>Metazoa</taxon>
        <taxon>Ecdysozoa</taxon>
        <taxon>Arthropoda</taxon>
        <taxon>Hexapoda</taxon>
        <taxon>Insecta</taxon>
        <taxon>Pterygota</taxon>
        <taxon>Neoptera</taxon>
        <taxon>Endopterygota</taxon>
        <taxon>Lepidoptera</taxon>
        <taxon>Glossata</taxon>
        <taxon>Ditrysia</taxon>
        <taxon>Tineoidea</taxon>
        <taxon>Psychidae</taxon>
        <taxon>Oiketicinae</taxon>
        <taxon>Eumeta</taxon>
    </lineage>
</organism>